<feature type="transmembrane region" description="Helical" evidence="6">
    <location>
        <begin position="100"/>
        <end position="121"/>
    </location>
</feature>
<keyword evidence="3 6" id="KW-1133">Transmembrane helix</keyword>
<dbReference type="PANTHER" id="PTHR11132">
    <property type="entry name" value="SOLUTE CARRIER FAMILY 35"/>
    <property type="match status" value="1"/>
</dbReference>
<protein>
    <recommendedName>
        <fullName evidence="7">Sugar phosphate transporter domain-containing protein</fullName>
    </recommendedName>
</protein>
<dbReference type="GO" id="GO:0016020">
    <property type="term" value="C:membrane"/>
    <property type="evidence" value="ECO:0007669"/>
    <property type="project" value="UniProtKB-SubCell"/>
</dbReference>
<gene>
    <name evidence="8" type="ORF">HAKA00212_LOCUS19930</name>
</gene>
<sequence length="354" mass="38997">MTNADRGKNYVLSVVASYWFVSISMVYLNKYLMNGNELSAPLFVTWYQCVVTCAIIYWCSAKGEKVRAAGNKMMEKSGGKPGFFEKFPVIRMDFEVAKQIMPLSVIFVGMITFNNLCLKYVEVSFYNVARSLTICFNVAFTYFMLGRTTSNRTLMTLVIVIWGFFVGTQGEVNFSFVGTFCGIMSSAFVSLNSVFTERVLPVVQRDKWRLSYLNNANACALFLPLILVFESGKLADNAETLLSPSFWVGMTAAGVFGFLIGIVTVMQIEATSPLTHNISGTAKAAVQSVLAFYIWGNEATAGACAGIFLVLFGSGLYAYIKMREREEEQAAARYAAAPQAEEDGMGGRKNAVGQ</sequence>
<dbReference type="EMBL" id="HBIU01044162">
    <property type="protein sequence ID" value="CAE0641105.1"/>
    <property type="molecule type" value="Transcribed_RNA"/>
</dbReference>
<reference evidence="8" key="1">
    <citation type="submission" date="2021-01" db="EMBL/GenBank/DDBJ databases">
        <authorList>
            <person name="Corre E."/>
            <person name="Pelletier E."/>
            <person name="Niang G."/>
            <person name="Scheremetjew M."/>
            <person name="Finn R."/>
            <person name="Kale V."/>
            <person name="Holt S."/>
            <person name="Cochrane G."/>
            <person name="Meng A."/>
            <person name="Brown T."/>
            <person name="Cohen L."/>
        </authorList>
    </citation>
    <scope>NUCLEOTIDE SEQUENCE</scope>
    <source>
        <strain evidence="8">CCMP3107</strain>
    </source>
</reference>
<evidence type="ECO:0000256" key="1">
    <source>
        <dbReference type="ARBA" id="ARBA00004141"/>
    </source>
</evidence>
<feature type="transmembrane region" description="Helical" evidence="6">
    <location>
        <begin position="152"/>
        <end position="168"/>
    </location>
</feature>
<feature type="transmembrane region" description="Helical" evidence="6">
    <location>
        <begin position="300"/>
        <end position="320"/>
    </location>
</feature>
<dbReference type="InterPro" id="IPR050186">
    <property type="entry name" value="TPT_transporter"/>
</dbReference>
<proteinExistence type="predicted"/>
<evidence type="ECO:0000256" key="3">
    <source>
        <dbReference type="ARBA" id="ARBA00022989"/>
    </source>
</evidence>
<dbReference type="AlphaFoldDB" id="A0A6S9GXW0"/>
<keyword evidence="2 6" id="KW-0812">Transmembrane</keyword>
<evidence type="ECO:0000256" key="4">
    <source>
        <dbReference type="ARBA" id="ARBA00023136"/>
    </source>
</evidence>
<evidence type="ECO:0000259" key="7">
    <source>
        <dbReference type="Pfam" id="PF03151"/>
    </source>
</evidence>
<feature type="transmembrane region" description="Helical" evidence="6">
    <location>
        <begin position="40"/>
        <end position="59"/>
    </location>
</feature>
<organism evidence="8">
    <name type="scientific">Heterosigma akashiwo</name>
    <name type="common">Chromophytic alga</name>
    <name type="synonym">Heterosigma carterae</name>
    <dbReference type="NCBI Taxonomy" id="2829"/>
    <lineage>
        <taxon>Eukaryota</taxon>
        <taxon>Sar</taxon>
        <taxon>Stramenopiles</taxon>
        <taxon>Ochrophyta</taxon>
        <taxon>Raphidophyceae</taxon>
        <taxon>Chattonellales</taxon>
        <taxon>Chattonellaceae</taxon>
        <taxon>Heterosigma</taxon>
    </lineage>
</organism>
<evidence type="ECO:0000256" key="6">
    <source>
        <dbReference type="SAM" id="Phobius"/>
    </source>
</evidence>
<feature type="transmembrane region" description="Helical" evidence="6">
    <location>
        <begin position="216"/>
        <end position="234"/>
    </location>
</feature>
<evidence type="ECO:0000313" key="8">
    <source>
        <dbReference type="EMBL" id="CAE0641105.1"/>
    </source>
</evidence>
<feature type="region of interest" description="Disordered" evidence="5">
    <location>
        <begin position="331"/>
        <end position="354"/>
    </location>
</feature>
<keyword evidence="4 6" id="KW-0472">Membrane</keyword>
<dbReference type="InterPro" id="IPR004853">
    <property type="entry name" value="Sugar_P_trans_dom"/>
</dbReference>
<dbReference type="Pfam" id="PF03151">
    <property type="entry name" value="TPT"/>
    <property type="match status" value="1"/>
</dbReference>
<feature type="transmembrane region" description="Helical" evidence="6">
    <location>
        <begin position="174"/>
        <end position="195"/>
    </location>
</feature>
<evidence type="ECO:0000256" key="5">
    <source>
        <dbReference type="SAM" id="MobiDB-lite"/>
    </source>
</evidence>
<feature type="transmembrane region" description="Helical" evidence="6">
    <location>
        <begin position="246"/>
        <end position="266"/>
    </location>
</feature>
<accession>A0A6S9GXW0</accession>
<feature type="transmembrane region" description="Helical" evidence="6">
    <location>
        <begin position="127"/>
        <end position="145"/>
    </location>
</feature>
<feature type="domain" description="Sugar phosphate transporter" evidence="7">
    <location>
        <begin position="13"/>
        <end position="317"/>
    </location>
</feature>
<comment type="subcellular location">
    <subcellularLocation>
        <location evidence="1">Membrane</location>
        <topology evidence="1">Multi-pass membrane protein</topology>
    </subcellularLocation>
</comment>
<evidence type="ECO:0000256" key="2">
    <source>
        <dbReference type="ARBA" id="ARBA00022692"/>
    </source>
</evidence>
<feature type="transmembrane region" description="Helical" evidence="6">
    <location>
        <begin position="9"/>
        <end position="28"/>
    </location>
</feature>
<name>A0A6S9GXW0_HETAK</name>